<feature type="binding site" evidence="6">
    <location>
        <position position="63"/>
    </location>
    <ligand>
        <name>substrate</name>
    </ligand>
</feature>
<organism evidence="7 8">
    <name type="scientific">Streptomyces hydrogenans</name>
    <dbReference type="NCBI Taxonomy" id="1873719"/>
    <lineage>
        <taxon>Bacteria</taxon>
        <taxon>Bacillati</taxon>
        <taxon>Actinomycetota</taxon>
        <taxon>Actinomycetes</taxon>
        <taxon>Kitasatosporales</taxon>
        <taxon>Streptomycetaceae</taxon>
        <taxon>Streptomyces</taxon>
    </lineage>
</organism>
<comment type="catalytic activity">
    <reaction evidence="5 6">
        <text>L-glutamine + H2O = L-glutamate + NH4(+)</text>
        <dbReference type="Rhea" id="RHEA:15889"/>
        <dbReference type="ChEBI" id="CHEBI:15377"/>
        <dbReference type="ChEBI" id="CHEBI:28938"/>
        <dbReference type="ChEBI" id="CHEBI:29985"/>
        <dbReference type="ChEBI" id="CHEBI:58359"/>
        <dbReference type="EC" id="3.5.1.2"/>
    </reaction>
</comment>
<dbReference type="Proteomes" id="UP001052739">
    <property type="component" value="Unassembled WGS sequence"/>
</dbReference>
<proteinExistence type="inferred from homology"/>
<dbReference type="Gene3D" id="3.30.750.24">
    <property type="entry name" value="STAS domain"/>
    <property type="match status" value="1"/>
</dbReference>
<feature type="binding site" evidence="6">
    <location>
        <position position="240"/>
    </location>
    <ligand>
        <name>substrate</name>
    </ligand>
</feature>
<dbReference type="Pfam" id="PF04960">
    <property type="entry name" value="Glutaminase"/>
    <property type="match status" value="1"/>
</dbReference>
<dbReference type="InterPro" id="IPR015868">
    <property type="entry name" value="Glutaminase"/>
</dbReference>
<dbReference type="PANTHER" id="PTHR12544">
    <property type="entry name" value="GLUTAMINASE"/>
    <property type="match status" value="1"/>
</dbReference>
<protein>
    <recommendedName>
        <fullName evidence="3 6">Glutaminase</fullName>
        <ecNumber evidence="3 6">3.5.1.2</ecNumber>
    </recommendedName>
</protein>
<evidence type="ECO:0000256" key="1">
    <source>
        <dbReference type="ARBA" id="ARBA00011076"/>
    </source>
</evidence>
<keyword evidence="4 6" id="KW-0378">Hydrolase</keyword>
<dbReference type="PANTHER" id="PTHR12544:SF29">
    <property type="entry name" value="GLUTAMINASE"/>
    <property type="match status" value="1"/>
</dbReference>
<dbReference type="EMBL" id="BNDW01000004">
    <property type="protein sequence ID" value="GHI20256.1"/>
    <property type="molecule type" value="Genomic_DNA"/>
</dbReference>
<evidence type="ECO:0000313" key="7">
    <source>
        <dbReference type="EMBL" id="GHI20256.1"/>
    </source>
</evidence>
<dbReference type="RefSeq" id="WP_190225322.1">
    <property type="nucleotide sequence ID" value="NZ_BNBS01000100.1"/>
</dbReference>
<evidence type="ECO:0000256" key="4">
    <source>
        <dbReference type="ARBA" id="ARBA00022801"/>
    </source>
</evidence>
<dbReference type="NCBIfam" id="TIGR03814">
    <property type="entry name" value="Gln_ase"/>
    <property type="match status" value="1"/>
</dbReference>
<keyword evidence="6" id="KW-0007">Acetylation</keyword>
<dbReference type="HAMAP" id="MF_00313">
    <property type="entry name" value="Glutaminase"/>
    <property type="match status" value="1"/>
</dbReference>
<evidence type="ECO:0000256" key="5">
    <source>
        <dbReference type="ARBA" id="ARBA00049534"/>
    </source>
</evidence>
<reference evidence="7" key="1">
    <citation type="submission" date="2024-05" db="EMBL/GenBank/DDBJ databases">
        <title>Whole genome shotgun sequence of Streptomyces hydrogenans NBRC 13475.</title>
        <authorList>
            <person name="Komaki H."/>
            <person name="Tamura T."/>
        </authorList>
    </citation>
    <scope>NUCLEOTIDE SEQUENCE</scope>
    <source>
        <strain evidence="7">NBRC 13475</strain>
    </source>
</reference>
<name>A0ABQ3P5F8_9ACTN</name>
<comment type="subunit">
    <text evidence="2 6">Homotetramer.</text>
</comment>
<dbReference type="InterPro" id="IPR012338">
    <property type="entry name" value="Beta-lactam/transpept-like"/>
</dbReference>
<accession>A0ABQ3P5F8</accession>
<dbReference type="EC" id="3.5.1.2" evidence="3 6"/>
<feature type="binding site" evidence="6">
    <location>
        <position position="157"/>
    </location>
    <ligand>
        <name>substrate</name>
    </ligand>
</feature>
<sequence>MDPVTDALDEVHRRLRGLRDGRVADYIPQLATADPDDFGIALVSMAGHVYRAGRTDVPFTVQSVSKPFVYALALDDLGPEEVLRRVGAEPSGDPFNAISLAPDSGRPANPMINAGAIATTALVRADGPAARFRRILDHLSAFAGRPLDVDEDVYAGEAATGDRNRALAYLMRSAGSLNADPDETVDTYFRQCSVRVTVVDLAVMAATLANGGRNPVTGVQVVSEPDVVRTLAVMATCGMYDGAGAWLLDVGLPAKSGVSGGLIAASPARFGVAVHSPPLDASGNPVRGVAALRAMSERFGLHIMHGPGVRATTVTGAERFEHDGRPIGVVTAQGTLEFTEFEAVVRAVREITPATPGRVVLDLTAVTAVLPGSAAGLAAILGDLAAHGHGTAVAAQRPFVEVAEGRPRTWRLFPTRAEALAWCRAD</sequence>
<evidence type="ECO:0000313" key="8">
    <source>
        <dbReference type="Proteomes" id="UP001052739"/>
    </source>
</evidence>
<feature type="binding site" evidence="6">
    <location>
        <position position="258"/>
    </location>
    <ligand>
        <name>substrate</name>
    </ligand>
</feature>
<feature type="binding site" evidence="6">
    <location>
        <position position="188"/>
    </location>
    <ligand>
        <name>substrate</name>
    </ligand>
</feature>
<gene>
    <name evidence="6" type="primary">glsA</name>
    <name evidence="7" type="ORF">Shyd_16270</name>
</gene>
<evidence type="ECO:0000256" key="3">
    <source>
        <dbReference type="ARBA" id="ARBA00012918"/>
    </source>
</evidence>
<feature type="binding site" evidence="6">
    <location>
        <position position="113"/>
    </location>
    <ligand>
        <name>substrate</name>
    </ligand>
</feature>
<comment type="similarity">
    <text evidence="1 6">Belongs to the glutaminase family.</text>
</comment>
<comment type="caution">
    <text evidence="7">The sequence shown here is derived from an EMBL/GenBank/DDBJ whole genome shotgun (WGS) entry which is preliminary data.</text>
</comment>
<feature type="binding site" evidence="6">
    <location>
        <position position="164"/>
    </location>
    <ligand>
        <name>substrate</name>
    </ligand>
</feature>
<keyword evidence="8" id="KW-1185">Reference proteome</keyword>
<dbReference type="Gene3D" id="3.40.710.10">
    <property type="entry name" value="DD-peptidase/beta-lactamase superfamily"/>
    <property type="match status" value="1"/>
</dbReference>
<evidence type="ECO:0000256" key="6">
    <source>
        <dbReference type="HAMAP-Rule" id="MF_00313"/>
    </source>
</evidence>
<dbReference type="InterPro" id="IPR036513">
    <property type="entry name" value="STAS_dom_sf"/>
</dbReference>
<evidence type="ECO:0000256" key="2">
    <source>
        <dbReference type="ARBA" id="ARBA00011881"/>
    </source>
</evidence>
<dbReference type="SUPFAM" id="SSF56601">
    <property type="entry name" value="beta-lactamase/transpeptidase-like"/>
    <property type="match status" value="1"/>
</dbReference>